<dbReference type="SMART" id="SM00129">
    <property type="entry name" value="KISc"/>
    <property type="match status" value="1"/>
</dbReference>
<evidence type="ECO:0000256" key="7">
    <source>
        <dbReference type="SAM" id="Coils"/>
    </source>
</evidence>
<evidence type="ECO:0000259" key="9">
    <source>
        <dbReference type="PROSITE" id="PS50067"/>
    </source>
</evidence>
<dbReference type="Proteomes" id="UP001633002">
    <property type="component" value="Unassembled WGS sequence"/>
</dbReference>
<accession>A0ABD3HKT3</accession>
<dbReference type="FunFam" id="3.40.850.10:FF:000026">
    <property type="entry name" value="Centromere-associated protein E"/>
    <property type="match status" value="1"/>
</dbReference>
<feature type="compositionally biased region" description="Basic and acidic residues" evidence="8">
    <location>
        <begin position="1675"/>
        <end position="1686"/>
    </location>
</feature>
<evidence type="ECO:0000313" key="11">
    <source>
        <dbReference type="Proteomes" id="UP001633002"/>
    </source>
</evidence>
<dbReference type="Gene3D" id="3.40.850.10">
    <property type="entry name" value="Kinesin motor domain"/>
    <property type="match status" value="1"/>
</dbReference>
<evidence type="ECO:0000256" key="8">
    <source>
        <dbReference type="SAM" id="MobiDB-lite"/>
    </source>
</evidence>
<dbReference type="InterPro" id="IPR027640">
    <property type="entry name" value="Kinesin-like_fam"/>
</dbReference>
<dbReference type="InterPro" id="IPR036961">
    <property type="entry name" value="Kinesin_motor_dom_sf"/>
</dbReference>
<dbReference type="GO" id="GO:0033044">
    <property type="term" value="P:regulation of chromosome organization"/>
    <property type="evidence" value="ECO:0007669"/>
    <property type="project" value="UniProtKB-ARBA"/>
</dbReference>
<name>A0ABD3HKT3_9MARC</name>
<gene>
    <name evidence="10" type="ORF">R1sor_005097</name>
</gene>
<feature type="coiled-coil region" evidence="7">
    <location>
        <begin position="1497"/>
        <end position="1578"/>
    </location>
</feature>
<organism evidence="10 11">
    <name type="scientific">Riccia sorocarpa</name>
    <dbReference type="NCBI Taxonomy" id="122646"/>
    <lineage>
        <taxon>Eukaryota</taxon>
        <taxon>Viridiplantae</taxon>
        <taxon>Streptophyta</taxon>
        <taxon>Embryophyta</taxon>
        <taxon>Marchantiophyta</taxon>
        <taxon>Marchantiopsida</taxon>
        <taxon>Marchantiidae</taxon>
        <taxon>Marchantiales</taxon>
        <taxon>Ricciaceae</taxon>
        <taxon>Riccia</taxon>
    </lineage>
</organism>
<keyword evidence="2 6" id="KW-0547">Nucleotide-binding</keyword>
<dbReference type="PANTHER" id="PTHR47968">
    <property type="entry name" value="CENTROMERE PROTEIN E"/>
    <property type="match status" value="1"/>
</dbReference>
<feature type="region of interest" description="Disordered" evidence="8">
    <location>
        <begin position="1667"/>
        <end position="1686"/>
    </location>
</feature>
<keyword evidence="11" id="KW-1185">Reference proteome</keyword>
<evidence type="ECO:0000256" key="6">
    <source>
        <dbReference type="PROSITE-ProRule" id="PRU00283"/>
    </source>
</evidence>
<evidence type="ECO:0000313" key="10">
    <source>
        <dbReference type="EMBL" id="KAL3691446.1"/>
    </source>
</evidence>
<dbReference type="GO" id="GO:0000226">
    <property type="term" value="P:microtubule cytoskeleton organization"/>
    <property type="evidence" value="ECO:0007669"/>
    <property type="project" value="UniProtKB-ARBA"/>
</dbReference>
<dbReference type="GO" id="GO:0000779">
    <property type="term" value="C:condensed chromosome, centromeric region"/>
    <property type="evidence" value="ECO:0007669"/>
    <property type="project" value="UniProtKB-ARBA"/>
</dbReference>
<keyword evidence="3 6" id="KW-0067">ATP-binding</keyword>
<dbReference type="EMBL" id="JBJQOH010000003">
    <property type="protein sequence ID" value="KAL3691446.1"/>
    <property type="molecule type" value="Genomic_DNA"/>
</dbReference>
<dbReference type="GO" id="GO:1901987">
    <property type="term" value="P:regulation of cell cycle phase transition"/>
    <property type="evidence" value="ECO:0007669"/>
    <property type="project" value="UniProtKB-ARBA"/>
</dbReference>
<evidence type="ECO:0000256" key="3">
    <source>
        <dbReference type="ARBA" id="ARBA00022840"/>
    </source>
</evidence>
<dbReference type="PANTHER" id="PTHR47968:SF75">
    <property type="entry name" value="CENTROMERE-ASSOCIATED PROTEIN E"/>
    <property type="match status" value="1"/>
</dbReference>
<dbReference type="GO" id="GO:0043515">
    <property type="term" value="F:kinetochore binding"/>
    <property type="evidence" value="ECO:0007669"/>
    <property type="project" value="UniProtKB-ARBA"/>
</dbReference>
<feature type="coiled-coil region" evidence="7">
    <location>
        <begin position="564"/>
        <end position="627"/>
    </location>
</feature>
<evidence type="ECO:0000256" key="2">
    <source>
        <dbReference type="ARBA" id="ARBA00022741"/>
    </source>
</evidence>
<dbReference type="GO" id="GO:0000278">
    <property type="term" value="P:mitotic cell cycle"/>
    <property type="evidence" value="ECO:0007669"/>
    <property type="project" value="UniProtKB-ARBA"/>
</dbReference>
<dbReference type="CDD" id="cd01374">
    <property type="entry name" value="KISc_CENP_E"/>
    <property type="match status" value="1"/>
</dbReference>
<evidence type="ECO:0000256" key="5">
    <source>
        <dbReference type="ARBA" id="ARBA00023175"/>
    </source>
</evidence>
<protein>
    <recommendedName>
        <fullName evidence="9">Kinesin motor domain-containing protein</fullName>
    </recommendedName>
</protein>
<comment type="caution">
    <text evidence="10">The sequence shown here is derived from an EMBL/GenBank/DDBJ whole genome shotgun (WGS) entry which is preliminary data.</text>
</comment>
<dbReference type="GO" id="GO:0008608">
    <property type="term" value="P:attachment of spindle microtubules to kinetochore"/>
    <property type="evidence" value="ECO:0007669"/>
    <property type="project" value="UniProtKB-ARBA"/>
</dbReference>
<feature type="region of interest" description="Disordered" evidence="8">
    <location>
        <begin position="746"/>
        <end position="774"/>
    </location>
</feature>
<feature type="binding site" evidence="6">
    <location>
        <begin position="85"/>
        <end position="92"/>
    </location>
    <ligand>
        <name>ATP</name>
        <dbReference type="ChEBI" id="CHEBI:30616"/>
    </ligand>
</feature>
<dbReference type="PRINTS" id="PR00380">
    <property type="entry name" value="KINESINHEAVY"/>
</dbReference>
<dbReference type="InterPro" id="IPR001752">
    <property type="entry name" value="Kinesin_motor_dom"/>
</dbReference>
<comment type="similarity">
    <text evidence="1">Belongs to the TRAFAC class myosin-kinesin ATPase superfamily. Kinesin family. KIN-7 subfamily.</text>
</comment>
<dbReference type="InterPro" id="IPR027417">
    <property type="entry name" value="P-loop_NTPase"/>
</dbReference>
<dbReference type="PROSITE" id="PS50067">
    <property type="entry name" value="KINESIN_MOTOR_2"/>
    <property type="match status" value="1"/>
</dbReference>
<reference evidence="10 11" key="1">
    <citation type="submission" date="2024-09" db="EMBL/GenBank/DDBJ databases">
        <title>Chromosome-scale assembly of Riccia sorocarpa.</title>
        <authorList>
            <person name="Paukszto L."/>
        </authorList>
    </citation>
    <scope>NUCLEOTIDE SEQUENCE [LARGE SCALE GENOMIC DNA]</scope>
    <source>
        <strain evidence="10">LP-2024</strain>
        <tissue evidence="10">Aerial parts of the thallus</tissue>
    </source>
</reference>
<dbReference type="Pfam" id="PF00225">
    <property type="entry name" value="Kinesin"/>
    <property type="match status" value="1"/>
</dbReference>
<dbReference type="GO" id="GO:0042327">
    <property type="term" value="P:positive regulation of phosphorylation"/>
    <property type="evidence" value="ECO:0007669"/>
    <property type="project" value="UniProtKB-ARBA"/>
</dbReference>
<dbReference type="SUPFAM" id="SSF52540">
    <property type="entry name" value="P-loop containing nucleoside triphosphate hydrolases"/>
    <property type="match status" value="1"/>
</dbReference>
<evidence type="ECO:0000256" key="1">
    <source>
        <dbReference type="ARBA" id="ARBA00007310"/>
    </source>
</evidence>
<proteinExistence type="inferred from homology"/>
<sequence length="1741" mass="194139">MEKISVAIRVRPPTKPECAKSFKWLVGQHSVTLYSLQGTPVSGQSFSFDHVFGTETKNVDIYGGLTKEVIMSTLNGFNGTVFAYGQTSSGKTYTMKGTPEDPGIIRLAVHDVFTRIQEICSREFLIRVSYMEIYNEEINDLFAPENRRLQIHENLEKGIFVAGLREEIVDSPEQVFQLLEFGESHRHFGETNMNLYSSRSHTIFRMVTESRGVTPDGKDADGNTDAVRNLVDLAGSERIAKTGAGGVRLKEGTHINKSLMTLGTVINKLSDGGGRSGGHIPYRDSKLTRILQPALGGNARTAMICTVTPDEIHVDETRGTLQFASRAKRVTNCAQVNEILTDAALLKRQTREIEDLRMKLQGLPQSEQEILSLRNELLKNEVEKERLFLELQEEKKAQADRERRLKEQELKIENLSTLFMSSTVDDRQLRKVNRRETWCPRQLKSHQCAEAIAPIIDGLGIQDFSWKEATKPAQDGTADCLLYSMRRDRRVDLPPEFDTLVDEESWNDSSVLNDPLPPSDFENIADEDTWMSLNKGHTTSSTVFTSDMFERSRSSGGSSDAERLAAMEIDLTKLQEKYRDLETNFEAKLDESRKDLRAEVHRTKSQLEEVLLTNARLNTELENTLKANAILSRTLSAQLESQKLLRRVIDDVECEMDAARLLTSSLQGLLVDALHGQALTVQKIHGCFPLLKKSPYKSQDARERKVLMEMSTQKCRDICADVDGAVQDILANVKVRSEGNLDDFQCDAEDEQNEVKSKENSRDPASTGLTPQLSSEGDPLYCRVCLPSLLPSVTSHDSAKSLESKVCHMGTCQCDLIAETHSRLMTLVRRSECAVDHLFRIGDGTRTHGKNLVGVSSSAPSEAHLKKYEVTNSLAPDSIAVSHHTVLRSDESETGYTVESWNSGSGLRCDHLPEVQGRTSGSCAGHVNADTAENQIARAMGNLCGQILKLVTPTVESCKPTTTIRVQDDAGPQDVTLEARLTSAKVLTAWLFEELRGILNHDIDCLKSHVKERSSFGLMLESLQILLLENASLAVILVQATCQDNCVVEQLISKLEALKEVYISPSLEPQATKADVLLEKLDQVRTSWTPTLLGASAKVPVWFFDDVFCQVGVKETHTDVSDCNVLGQVHPRYKRRLEFDKLQDVKRMVFKDIRSCGCMEPGLSRALYLEQGARGVGSVEGASLVCLQDNGSSTVQGTSGSSLDQGNGVSVEISQQDLIFCSRMQQSGSDEQASLIERLKMSREHIAALDRQLAVLCIEKDRLMKALVEELHGREEVFLNTKLQKVKLAGSLKSYMGEVAQHDAVLSTICLGIEKFEEELEKRRRNHTDRPLRIVQLAAPERQTFPAISRLEGPAETPSIPVPSRVMKLEGVEEMLGKLLQYFMGRLLNRENQVVNGITLLFAVTVVVRPMSTRPEESQGLEISVVRIEDEVNYCSQHDTMPTQTSAGVGDWIGIEVLKLICSESGSFAKSLDGDILNELCKAANVEEFLYRMSESYRQLRAQLAAEAERIKQLEYSLASSEMASVELKLELENLRARVQICEVTSEQGVDYNFELELEALKIRCENYEEEIRLIMEQVPTPDDDLRRDRLLADVRNENLYLRNCLVKANKRLAEVADAAVSCEGVGISCPVGPGVQDSVVNPEKHAEASVRDKEYIANTEDFVPSRLQVNSPRSGDDGRSDFDAYGCSDKRKPSYSVVKSGRLALGELELNRNNVAVPKRSRQQRASDYVLNKENLAVFR</sequence>
<feature type="compositionally biased region" description="Polar residues" evidence="8">
    <location>
        <begin position="763"/>
        <end position="774"/>
    </location>
</feature>
<keyword evidence="5 6" id="KW-0505">Motor protein</keyword>
<feature type="domain" description="Kinesin motor" evidence="9">
    <location>
        <begin position="3"/>
        <end position="330"/>
    </location>
</feature>
<dbReference type="GO" id="GO:0005524">
    <property type="term" value="F:ATP binding"/>
    <property type="evidence" value="ECO:0007669"/>
    <property type="project" value="UniProtKB-UniRule"/>
</dbReference>
<keyword evidence="4 7" id="KW-0175">Coiled coil</keyword>
<evidence type="ECO:0000256" key="4">
    <source>
        <dbReference type="ARBA" id="ARBA00023054"/>
    </source>
</evidence>
<dbReference type="GO" id="GO:0140694">
    <property type="term" value="P:membraneless organelle assembly"/>
    <property type="evidence" value="ECO:0007669"/>
    <property type="project" value="UniProtKB-ARBA"/>
</dbReference>
<feature type="compositionally biased region" description="Basic and acidic residues" evidence="8">
    <location>
        <begin position="753"/>
        <end position="762"/>
    </location>
</feature>
<dbReference type="GO" id="GO:0003774">
    <property type="term" value="F:cytoskeletal motor activity"/>
    <property type="evidence" value="ECO:0007669"/>
    <property type="project" value="UniProtKB-UniRule"/>
</dbReference>